<dbReference type="EMBL" id="CP012159">
    <property type="protein sequence ID" value="AKT44010.1"/>
    <property type="molecule type" value="Genomic_DNA"/>
</dbReference>
<evidence type="ECO:0000313" key="2">
    <source>
        <dbReference type="Proteomes" id="UP000067626"/>
    </source>
</evidence>
<dbReference type="RefSeq" id="WP_281180795.1">
    <property type="nucleotide sequence ID" value="NZ_CP012159.1"/>
</dbReference>
<dbReference type="AlphaFoldDB" id="A0A0K1ESU7"/>
<name>A0A0K1ESU7_CHOCO</name>
<protein>
    <submittedName>
        <fullName evidence="1">Uncharacterized protein</fullName>
    </submittedName>
</protein>
<dbReference type="Proteomes" id="UP000067626">
    <property type="component" value="Chromosome"/>
</dbReference>
<evidence type="ECO:0000313" key="1">
    <source>
        <dbReference type="EMBL" id="AKT44010.1"/>
    </source>
</evidence>
<dbReference type="KEGG" id="ccro:CMC5_082480"/>
<accession>A0A0K1ESU7</accession>
<gene>
    <name evidence="1" type="ORF">CMC5_082480</name>
</gene>
<reference evidence="1 2" key="1">
    <citation type="submission" date="2015-07" db="EMBL/GenBank/DDBJ databases">
        <title>Genome analysis of myxobacterium Chondromyces crocatus Cm c5 reveals a high potential for natural compound synthesis and the genetic basis for the loss of fruiting body formation.</title>
        <authorList>
            <person name="Zaburannyi N."/>
            <person name="Bunk B."/>
            <person name="Maier J."/>
            <person name="Overmann J."/>
            <person name="Mueller R."/>
        </authorList>
    </citation>
    <scope>NUCLEOTIDE SEQUENCE [LARGE SCALE GENOMIC DNA]</scope>
    <source>
        <strain evidence="1 2">Cm c5</strain>
    </source>
</reference>
<organism evidence="1 2">
    <name type="scientific">Chondromyces crocatus</name>
    <dbReference type="NCBI Taxonomy" id="52"/>
    <lineage>
        <taxon>Bacteria</taxon>
        <taxon>Pseudomonadati</taxon>
        <taxon>Myxococcota</taxon>
        <taxon>Polyangia</taxon>
        <taxon>Polyangiales</taxon>
        <taxon>Polyangiaceae</taxon>
        <taxon>Chondromyces</taxon>
    </lineage>
</organism>
<proteinExistence type="predicted"/>
<keyword evidence="2" id="KW-1185">Reference proteome</keyword>
<sequence length="40" mass="4318">MHGSCLIEGASDIEFNVVAELRSLLAQCIRAGQRQGTQQS</sequence>
<dbReference type="STRING" id="52.CMC5_082480"/>